<evidence type="ECO:0000313" key="2">
    <source>
        <dbReference type="EMBL" id="MFD0980009.1"/>
    </source>
</evidence>
<proteinExistence type="predicted"/>
<organism evidence="2 3">
    <name type="scientific">Tropicimonas aquimaris</name>
    <dbReference type="NCBI Taxonomy" id="914152"/>
    <lineage>
        <taxon>Bacteria</taxon>
        <taxon>Pseudomonadati</taxon>
        <taxon>Pseudomonadota</taxon>
        <taxon>Alphaproteobacteria</taxon>
        <taxon>Rhodobacterales</taxon>
        <taxon>Roseobacteraceae</taxon>
        <taxon>Tropicimonas</taxon>
    </lineage>
</organism>
<gene>
    <name evidence="2" type="ORF">ACFQ2S_10125</name>
</gene>
<evidence type="ECO:0008006" key="4">
    <source>
        <dbReference type="Google" id="ProtNLM"/>
    </source>
</evidence>
<evidence type="ECO:0000313" key="3">
    <source>
        <dbReference type="Proteomes" id="UP001597108"/>
    </source>
</evidence>
<keyword evidence="1" id="KW-1133">Transmembrane helix</keyword>
<comment type="caution">
    <text evidence="2">The sequence shown here is derived from an EMBL/GenBank/DDBJ whole genome shotgun (WGS) entry which is preliminary data.</text>
</comment>
<feature type="transmembrane region" description="Helical" evidence="1">
    <location>
        <begin position="54"/>
        <end position="74"/>
    </location>
</feature>
<reference evidence="3" key="1">
    <citation type="journal article" date="2019" name="Int. J. Syst. Evol. Microbiol.">
        <title>The Global Catalogue of Microorganisms (GCM) 10K type strain sequencing project: providing services to taxonomists for standard genome sequencing and annotation.</title>
        <authorList>
            <consortium name="The Broad Institute Genomics Platform"/>
            <consortium name="The Broad Institute Genome Sequencing Center for Infectious Disease"/>
            <person name="Wu L."/>
            <person name="Ma J."/>
        </authorList>
    </citation>
    <scope>NUCLEOTIDE SEQUENCE [LARGE SCALE GENOMIC DNA]</scope>
    <source>
        <strain evidence="3">CCUG 60524</strain>
    </source>
</reference>
<keyword evidence="3" id="KW-1185">Reference proteome</keyword>
<keyword evidence="1" id="KW-0472">Membrane</keyword>
<sequence>MASDIPISEEFSVERDWPRTVGLVAIGLLLIAASAYGVQMEVDGYRDRRFRSDSFVILPLASFLLCIAIWRLIVPFGAPLRIRRSGLVDLRINRTEIPWTAVRNCVRRGDFVILTLRPSFSKSYTVPVEQKLVKAMHKRVGPNHLMIATWCLEISSTDLKDVIDRYRNAGKT</sequence>
<protein>
    <recommendedName>
        <fullName evidence="4">PH domain-containing protein</fullName>
    </recommendedName>
</protein>
<accession>A0ABW3IQD0</accession>
<dbReference type="Proteomes" id="UP001597108">
    <property type="component" value="Unassembled WGS sequence"/>
</dbReference>
<dbReference type="EMBL" id="JBHTJT010000009">
    <property type="protein sequence ID" value="MFD0980009.1"/>
    <property type="molecule type" value="Genomic_DNA"/>
</dbReference>
<feature type="transmembrane region" description="Helical" evidence="1">
    <location>
        <begin position="21"/>
        <end position="39"/>
    </location>
</feature>
<evidence type="ECO:0000256" key="1">
    <source>
        <dbReference type="SAM" id="Phobius"/>
    </source>
</evidence>
<keyword evidence="1" id="KW-0812">Transmembrane</keyword>
<name>A0ABW3IQD0_9RHOB</name>
<dbReference type="RefSeq" id="WP_386074346.1">
    <property type="nucleotide sequence ID" value="NZ_JBHTJT010000009.1"/>
</dbReference>